<feature type="domain" description="DUF7210" evidence="1">
    <location>
        <begin position="1"/>
        <end position="38"/>
    </location>
</feature>
<proteinExistence type="predicted"/>
<dbReference type="Proteomes" id="UP000190837">
    <property type="component" value="Unassembled WGS sequence"/>
</dbReference>
<sequence length="55" mass="5978">MKIRAIKPFTHGDRSFAVGDEVDASLAAGKWLIEQGVAVEVTAEAKEPKERPKQA</sequence>
<evidence type="ECO:0000259" key="1">
    <source>
        <dbReference type="Pfam" id="PF23843"/>
    </source>
</evidence>
<accession>A0A1C3H478</accession>
<evidence type="ECO:0000313" key="3">
    <source>
        <dbReference type="Proteomes" id="UP000190837"/>
    </source>
</evidence>
<gene>
    <name evidence="2" type="ORF">CHUV0807_1179</name>
</gene>
<dbReference type="AlphaFoldDB" id="A0A1C3H478"/>
<dbReference type="RefSeq" id="WP_179123555.1">
    <property type="nucleotide sequence ID" value="NZ_FKLO01000043.1"/>
</dbReference>
<dbReference type="Pfam" id="PF23843">
    <property type="entry name" value="DUF7210"/>
    <property type="match status" value="1"/>
</dbReference>
<dbReference type="InterPro" id="IPR055634">
    <property type="entry name" value="DUF7210"/>
</dbReference>
<evidence type="ECO:0000313" key="2">
    <source>
        <dbReference type="EMBL" id="SAM63909.1"/>
    </source>
</evidence>
<protein>
    <recommendedName>
        <fullName evidence="1">DUF7210 domain-containing protein</fullName>
    </recommendedName>
</protein>
<name>A0A1C3H478_9GAMM</name>
<organism evidence="2 3">
    <name type="scientific">Cardiobacterium hominis</name>
    <dbReference type="NCBI Taxonomy" id="2718"/>
    <lineage>
        <taxon>Bacteria</taxon>
        <taxon>Pseudomonadati</taxon>
        <taxon>Pseudomonadota</taxon>
        <taxon>Gammaproteobacteria</taxon>
        <taxon>Cardiobacteriales</taxon>
        <taxon>Cardiobacteriaceae</taxon>
        <taxon>Cardiobacterium</taxon>
    </lineage>
</organism>
<reference evidence="3" key="1">
    <citation type="submission" date="2016-04" db="EMBL/GenBank/DDBJ databases">
        <authorList>
            <person name="Tagini F."/>
        </authorList>
    </citation>
    <scope>NUCLEOTIDE SEQUENCE [LARGE SCALE GENOMIC DNA]</scope>
    <source>
        <strain evidence="3">CHUV0807</strain>
    </source>
</reference>
<dbReference type="EMBL" id="FKLO01000043">
    <property type="protein sequence ID" value="SAM63909.1"/>
    <property type="molecule type" value="Genomic_DNA"/>
</dbReference>